<keyword evidence="8" id="KW-1185">Reference proteome</keyword>
<dbReference type="Proteomes" id="UP000627838">
    <property type="component" value="Unassembled WGS sequence"/>
</dbReference>
<evidence type="ECO:0000313" key="7">
    <source>
        <dbReference type="EMBL" id="MBE1532967.1"/>
    </source>
</evidence>
<dbReference type="InterPro" id="IPR003439">
    <property type="entry name" value="ABC_transporter-like_ATP-bd"/>
</dbReference>
<protein>
    <submittedName>
        <fullName evidence="7">ABC-2 type transport system ATP-binding protein</fullName>
    </submittedName>
</protein>
<name>A0ABR9JR18_9ACTN</name>
<dbReference type="SUPFAM" id="SSF52540">
    <property type="entry name" value="P-loop containing nucleoside triphosphate hydrolases"/>
    <property type="match status" value="1"/>
</dbReference>
<dbReference type="PANTHER" id="PTHR42711">
    <property type="entry name" value="ABC TRANSPORTER ATP-BINDING PROTEIN"/>
    <property type="match status" value="1"/>
</dbReference>
<dbReference type="InterPro" id="IPR050763">
    <property type="entry name" value="ABC_transporter_ATP-binding"/>
</dbReference>
<evidence type="ECO:0000313" key="8">
    <source>
        <dbReference type="Proteomes" id="UP000627838"/>
    </source>
</evidence>
<keyword evidence="4 7" id="KW-0067">ATP-binding</keyword>
<keyword evidence="5" id="KW-0046">Antibiotic resistance</keyword>
<comment type="caution">
    <text evidence="7">The sequence shown here is derived from an EMBL/GenBank/DDBJ whole genome shotgun (WGS) entry which is preliminary data.</text>
</comment>
<proteinExistence type="predicted"/>
<reference evidence="7 8" key="1">
    <citation type="submission" date="2020-10" db="EMBL/GenBank/DDBJ databases">
        <title>Sequencing the genomes of 1000 actinobacteria strains.</title>
        <authorList>
            <person name="Klenk H.-P."/>
        </authorList>
    </citation>
    <scope>NUCLEOTIDE SEQUENCE [LARGE SCALE GENOMIC DNA]</scope>
    <source>
        <strain evidence="7 8">DSM 46744</strain>
    </source>
</reference>
<evidence type="ECO:0000256" key="2">
    <source>
        <dbReference type="ARBA" id="ARBA00022448"/>
    </source>
</evidence>
<dbReference type="Pfam" id="PF00005">
    <property type="entry name" value="ABC_tran"/>
    <property type="match status" value="1"/>
</dbReference>
<dbReference type="CDD" id="cd03230">
    <property type="entry name" value="ABC_DR_subfamily_A"/>
    <property type="match status" value="1"/>
</dbReference>
<dbReference type="InterPro" id="IPR027417">
    <property type="entry name" value="P-loop_NTPase"/>
</dbReference>
<organism evidence="7 8">
    <name type="scientific">Actinomadura algeriensis</name>
    <dbReference type="NCBI Taxonomy" id="1679523"/>
    <lineage>
        <taxon>Bacteria</taxon>
        <taxon>Bacillati</taxon>
        <taxon>Actinomycetota</taxon>
        <taxon>Actinomycetes</taxon>
        <taxon>Streptosporangiales</taxon>
        <taxon>Thermomonosporaceae</taxon>
        <taxon>Actinomadura</taxon>
    </lineage>
</organism>
<dbReference type="PANTHER" id="PTHR42711:SF16">
    <property type="entry name" value="ABC TRANSPORTER ATP-BINDING PROTEIN"/>
    <property type="match status" value="1"/>
</dbReference>
<dbReference type="InterPro" id="IPR003593">
    <property type="entry name" value="AAA+_ATPase"/>
</dbReference>
<dbReference type="InterPro" id="IPR017871">
    <property type="entry name" value="ABC_transporter-like_CS"/>
</dbReference>
<evidence type="ECO:0000256" key="1">
    <source>
        <dbReference type="ARBA" id="ARBA00004202"/>
    </source>
</evidence>
<evidence type="ECO:0000256" key="3">
    <source>
        <dbReference type="ARBA" id="ARBA00022741"/>
    </source>
</evidence>
<dbReference type="SMART" id="SM00382">
    <property type="entry name" value="AAA"/>
    <property type="match status" value="1"/>
</dbReference>
<dbReference type="EMBL" id="JADBDZ010000001">
    <property type="protein sequence ID" value="MBE1532967.1"/>
    <property type="molecule type" value="Genomic_DNA"/>
</dbReference>
<dbReference type="PROSITE" id="PS50893">
    <property type="entry name" value="ABC_TRANSPORTER_2"/>
    <property type="match status" value="1"/>
</dbReference>
<dbReference type="GO" id="GO:0005524">
    <property type="term" value="F:ATP binding"/>
    <property type="evidence" value="ECO:0007669"/>
    <property type="project" value="UniProtKB-KW"/>
</dbReference>
<accession>A0ABR9JR18</accession>
<dbReference type="Gene3D" id="3.40.50.300">
    <property type="entry name" value="P-loop containing nucleotide triphosphate hydrolases"/>
    <property type="match status" value="1"/>
</dbReference>
<keyword evidence="2" id="KW-0813">Transport</keyword>
<evidence type="ECO:0000256" key="4">
    <source>
        <dbReference type="ARBA" id="ARBA00022840"/>
    </source>
</evidence>
<keyword evidence="3" id="KW-0547">Nucleotide-binding</keyword>
<evidence type="ECO:0000256" key="5">
    <source>
        <dbReference type="ARBA" id="ARBA00023251"/>
    </source>
</evidence>
<evidence type="ECO:0000259" key="6">
    <source>
        <dbReference type="PROSITE" id="PS50893"/>
    </source>
</evidence>
<feature type="domain" description="ABC transporter" evidence="6">
    <location>
        <begin position="2"/>
        <end position="227"/>
    </location>
</feature>
<gene>
    <name evidence="7" type="ORF">H4W34_002800</name>
</gene>
<dbReference type="PROSITE" id="PS00211">
    <property type="entry name" value="ABC_TRANSPORTER_1"/>
    <property type="match status" value="1"/>
</dbReference>
<sequence length="299" mass="32773">MIEVDSLTKRYGDVVAADGITFTVEPGEIFGILGPNGAGKTTTVECIAGLRRPDAGRIRVLNLDPVRDRTRLRRTVGVQLQNSVLPDALKVGEAMTLYRSFYSEGADPARLLADLNLTNLRNSPYSALSGGEAQRLSIALALIGKPRIAILDELTTGLDPQARRDTWELITQIRDTGVTILLVSHFMEEAQRLCDRVAIIDRGRLAALDTPDGLIARVDAPQRVHLKTRTPVDPALFENNQQIEGIRTNHTETVITGTGNLLHTVTVTLLEHNIAATETRHETATLEDAFLALTGRRFE</sequence>
<dbReference type="RefSeq" id="WP_192759585.1">
    <property type="nucleotide sequence ID" value="NZ_JADBDZ010000001.1"/>
</dbReference>
<comment type="subcellular location">
    <subcellularLocation>
        <location evidence="1">Cell membrane</location>
        <topology evidence="1">Peripheral membrane protein</topology>
    </subcellularLocation>
</comment>